<evidence type="ECO:0000313" key="7">
    <source>
        <dbReference type="Proteomes" id="UP000646911"/>
    </source>
</evidence>
<protein>
    <submittedName>
        <fullName evidence="6">ABC transporter ATP-binding protein</fullName>
    </submittedName>
</protein>
<keyword evidence="3" id="KW-0547">Nucleotide-binding</keyword>
<dbReference type="PANTHER" id="PTHR42939">
    <property type="entry name" value="ABC TRANSPORTER ATP-BINDING PROTEIN ALBC-RELATED"/>
    <property type="match status" value="1"/>
</dbReference>
<dbReference type="PANTHER" id="PTHR42939:SF1">
    <property type="entry name" value="ABC TRANSPORTER ATP-BINDING PROTEIN ALBC-RELATED"/>
    <property type="match status" value="1"/>
</dbReference>
<reference evidence="6 7" key="1">
    <citation type="submission" date="2020-08" db="EMBL/GenBank/DDBJ databases">
        <title>Novel species isolated from subtropical streams in China.</title>
        <authorList>
            <person name="Lu H."/>
        </authorList>
    </citation>
    <scope>NUCLEOTIDE SEQUENCE [LARGE SCALE GENOMIC DNA]</scope>
    <source>
        <strain evidence="6 7">NL8W</strain>
    </source>
</reference>
<proteinExistence type="predicted"/>
<evidence type="ECO:0000256" key="1">
    <source>
        <dbReference type="ARBA" id="ARBA00022448"/>
    </source>
</evidence>
<keyword evidence="7" id="KW-1185">Reference proteome</keyword>
<dbReference type="Gene3D" id="3.40.50.300">
    <property type="entry name" value="P-loop containing nucleotide triphosphate hydrolases"/>
    <property type="match status" value="1"/>
</dbReference>
<evidence type="ECO:0000259" key="5">
    <source>
        <dbReference type="PROSITE" id="PS50893"/>
    </source>
</evidence>
<dbReference type="SMART" id="SM00382">
    <property type="entry name" value="AAA"/>
    <property type="match status" value="1"/>
</dbReference>
<dbReference type="EMBL" id="JACOFX010000009">
    <property type="protein sequence ID" value="MBC3909359.1"/>
    <property type="molecule type" value="Genomic_DNA"/>
</dbReference>
<keyword evidence="1" id="KW-0813">Transport</keyword>
<dbReference type="InterPro" id="IPR003593">
    <property type="entry name" value="AAA+_ATPase"/>
</dbReference>
<dbReference type="GO" id="GO:0005524">
    <property type="term" value="F:ATP binding"/>
    <property type="evidence" value="ECO:0007669"/>
    <property type="project" value="UniProtKB-KW"/>
</dbReference>
<dbReference type="Pfam" id="PF00005">
    <property type="entry name" value="ABC_tran"/>
    <property type="match status" value="1"/>
</dbReference>
<comment type="caution">
    <text evidence="6">The sequence shown here is derived from an EMBL/GenBank/DDBJ whole genome shotgun (WGS) entry which is preliminary data.</text>
</comment>
<evidence type="ECO:0000256" key="4">
    <source>
        <dbReference type="ARBA" id="ARBA00022840"/>
    </source>
</evidence>
<dbReference type="InterPro" id="IPR027417">
    <property type="entry name" value="P-loop_NTPase"/>
</dbReference>
<dbReference type="InterPro" id="IPR003439">
    <property type="entry name" value="ABC_transporter-like_ATP-bd"/>
</dbReference>
<evidence type="ECO:0000313" key="6">
    <source>
        <dbReference type="EMBL" id="MBC3909359.1"/>
    </source>
</evidence>
<dbReference type="Proteomes" id="UP000646911">
    <property type="component" value="Unassembled WGS sequence"/>
</dbReference>
<feature type="domain" description="ABC transporter" evidence="5">
    <location>
        <begin position="9"/>
        <end position="235"/>
    </location>
</feature>
<keyword evidence="2" id="KW-0472">Membrane</keyword>
<dbReference type="CDD" id="cd03230">
    <property type="entry name" value="ABC_DR_subfamily_A"/>
    <property type="match status" value="1"/>
</dbReference>
<dbReference type="SUPFAM" id="SSF52540">
    <property type="entry name" value="P-loop containing nucleoside triphosphate hydrolases"/>
    <property type="match status" value="1"/>
</dbReference>
<evidence type="ECO:0000256" key="3">
    <source>
        <dbReference type="ARBA" id="ARBA00022741"/>
    </source>
</evidence>
<evidence type="ECO:0000256" key="2">
    <source>
        <dbReference type="ARBA" id="ARBA00022475"/>
    </source>
</evidence>
<dbReference type="PROSITE" id="PS50893">
    <property type="entry name" value="ABC_TRANSPORTER_2"/>
    <property type="match status" value="1"/>
</dbReference>
<gene>
    <name evidence="6" type="ORF">H8L47_17510</name>
</gene>
<sequence>MQAQLNAPVQIQGLSKSFSGQSVLKNLDWQIAPGSIVGLLGRNGAGKSTLIECLLGLRDIDGGTTNLYGEDAAQLSAATKARIAYVPQRSDLFEWLTARQMLAYFQRLYPRWNDGKVESLMQGWDLPFDKAINKLSIGQKQRLSIIRALAHEPELLILDEPVSSLDPAGRRDFLRELIERVIDKQTTIVFSTHILSDLERVAMDVAFLHAGQIVHQQALDDMMDNTVRISASPAVLQQLQPHKVLRRFTEGDDKLLAQFRTEQLQVLQARTDMRIDKLSLEDIFIEMTR</sequence>
<name>A0ABR6ZCK4_9BURK</name>
<dbReference type="InterPro" id="IPR051782">
    <property type="entry name" value="ABC_Transporter_VariousFunc"/>
</dbReference>
<accession>A0ABR6ZCK4</accession>
<dbReference type="RefSeq" id="WP_186954880.1">
    <property type="nucleotide sequence ID" value="NZ_JACOFX010000009.1"/>
</dbReference>
<keyword evidence="4 6" id="KW-0067">ATP-binding</keyword>
<keyword evidence="2" id="KW-1003">Cell membrane</keyword>
<organism evidence="6 7">
    <name type="scientific">Undibacterium umbellatum</name>
    <dbReference type="NCBI Taxonomy" id="2762300"/>
    <lineage>
        <taxon>Bacteria</taxon>
        <taxon>Pseudomonadati</taxon>
        <taxon>Pseudomonadota</taxon>
        <taxon>Betaproteobacteria</taxon>
        <taxon>Burkholderiales</taxon>
        <taxon>Oxalobacteraceae</taxon>
        <taxon>Undibacterium</taxon>
    </lineage>
</organism>